<gene>
    <name evidence="1" type="ordered locus">Slin_2297</name>
</gene>
<proteinExistence type="predicted"/>
<dbReference type="Proteomes" id="UP000002028">
    <property type="component" value="Chromosome"/>
</dbReference>
<reference evidence="1 2" key="1">
    <citation type="journal article" date="2010" name="Stand. Genomic Sci.">
        <title>Complete genome sequence of Spirosoma linguale type strain (1).</title>
        <authorList>
            <person name="Lail K."/>
            <person name="Sikorski J."/>
            <person name="Saunders E."/>
            <person name="Lapidus A."/>
            <person name="Glavina Del Rio T."/>
            <person name="Copeland A."/>
            <person name="Tice H."/>
            <person name="Cheng J.-F."/>
            <person name="Lucas S."/>
            <person name="Nolan M."/>
            <person name="Bruce D."/>
            <person name="Goodwin L."/>
            <person name="Pitluck S."/>
            <person name="Ivanova N."/>
            <person name="Mavromatis K."/>
            <person name="Ovchinnikova G."/>
            <person name="Pati A."/>
            <person name="Chen A."/>
            <person name="Palaniappan K."/>
            <person name="Land M."/>
            <person name="Hauser L."/>
            <person name="Chang Y.-J."/>
            <person name="Jeffries C.D."/>
            <person name="Chain P."/>
            <person name="Brettin T."/>
            <person name="Detter J.C."/>
            <person name="Schuetze A."/>
            <person name="Rohde M."/>
            <person name="Tindall B.J."/>
            <person name="Goeker M."/>
            <person name="Bristow J."/>
            <person name="Eisen J.A."/>
            <person name="Markowitz V."/>
            <person name="Hugenholtz P."/>
            <person name="Kyrpides N.C."/>
            <person name="Klenk H.-P."/>
            <person name="Chen F."/>
        </authorList>
    </citation>
    <scope>NUCLEOTIDE SEQUENCE [LARGE SCALE GENOMIC DNA]</scope>
    <source>
        <strain evidence="2">ATCC 33905 / DSM 74 / LMG 10896 / Claus 1</strain>
    </source>
</reference>
<protein>
    <submittedName>
        <fullName evidence="1">Uncharacterized protein</fullName>
    </submittedName>
</protein>
<keyword evidence="2" id="KW-1185">Reference proteome</keyword>
<name>D2QER6_SPILD</name>
<dbReference type="EMBL" id="CP001769">
    <property type="protein sequence ID" value="ADB38318.1"/>
    <property type="molecule type" value="Genomic_DNA"/>
</dbReference>
<evidence type="ECO:0000313" key="2">
    <source>
        <dbReference type="Proteomes" id="UP000002028"/>
    </source>
</evidence>
<evidence type="ECO:0000313" key="1">
    <source>
        <dbReference type="EMBL" id="ADB38318.1"/>
    </source>
</evidence>
<dbReference type="AlphaFoldDB" id="D2QER6"/>
<dbReference type="HOGENOM" id="CLU_1293653_0_0_10"/>
<accession>D2QER6</accession>
<organism evidence="1 2">
    <name type="scientific">Spirosoma linguale (strain ATCC 33905 / DSM 74 / LMG 10896 / Claus 1)</name>
    <dbReference type="NCBI Taxonomy" id="504472"/>
    <lineage>
        <taxon>Bacteria</taxon>
        <taxon>Pseudomonadati</taxon>
        <taxon>Bacteroidota</taxon>
        <taxon>Cytophagia</taxon>
        <taxon>Cytophagales</taxon>
        <taxon>Cytophagaceae</taxon>
        <taxon>Spirosoma</taxon>
    </lineage>
</organism>
<sequence>MTFMAFQRLLYQQLTPFFEQYDFFLLPEKNLYRRATSIGFQSIMPTLTVYNDETVLDVKLGCRNEQVEQIAQQFVSSPAVSHQDAVTITVSISQFSGFKIAPFKLSTEKELVTTCRQIESFFQTSGFTFLNFSCTLPVLDHLLNEQPSRPCQYVYNQMHRYYKGLTTASLTHTNQFDSLCDQYRRLLVKQTHNPYEPLQFERLIAYLRYYFSN</sequence>
<dbReference type="KEGG" id="sli:Slin_2297"/>
<dbReference type="eggNOG" id="ENOG502ZC69">
    <property type="taxonomic scope" value="Bacteria"/>
</dbReference>